<reference evidence="2 3" key="1">
    <citation type="submission" date="2019-06" db="EMBL/GenBank/DDBJ databases">
        <title>Sequencing the genomes of 1000 actinobacteria strains.</title>
        <authorList>
            <person name="Klenk H.-P."/>
        </authorList>
    </citation>
    <scope>NUCLEOTIDE SEQUENCE [LARGE SCALE GENOMIC DNA]</scope>
    <source>
        <strain evidence="2 3">DSM 21776</strain>
    </source>
</reference>
<keyword evidence="2" id="KW-0255">Endonuclease</keyword>
<dbReference type="Gene3D" id="3.40.960.10">
    <property type="entry name" value="VSR Endonuclease"/>
    <property type="match status" value="1"/>
</dbReference>
<evidence type="ECO:0000259" key="1">
    <source>
        <dbReference type="Pfam" id="PF04480"/>
    </source>
</evidence>
<evidence type="ECO:0000313" key="2">
    <source>
        <dbReference type="EMBL" id="TQN48736.1"/>
    </source>
</evidence>
<gene>
    <name evidence="2" type="ORF">FHX52_1882</name>
</gene>
<dbReference type="InterPro" id="IPR007569">
    <property type="entry name" value="DUF559"/>
</dbReference>
<dbReference type="InterPro" id="IPR011335">
    <property type="entry name" value="Restrct_endonuc-II-like"/>
</dbReference>
<comment type="caution">
    <text evidence="2">The sequence shown here is derived from an EMBL/GenBank/DDBJ whole genome shotgun (WGS) entry which is preliminary data.</text>
</comment>
<evidence type="ECO:0000313" key="3">
    <source>
        <dbReference type="Proteomes" id="UP000320085"/>
    </source>
</evidence>
<dbReference type="AlphaFoldDB" id="A0A543PXE3"/>
<feature type="domain" description="DUF559" evidence="1">
    <location>
        <begin position="216"/>
        <end position="280"/>
    </location>
</feature>
<keyword evidence="2" id="KW-0540">Nuclease</keyword>
<keyword evidence="2" id="KW-0378">Hydrolase</keyword>
<dbReference type="SUPFAM" id="SSF52980">
    <property type="entry name" value="Restriction endonuclease-like"/>
    <property type="match status" value="1"/>
</dbReference>
<proteinExistence type="predicted"/>
<dbReference type="EMBL" id="VFQF01000001">
    <property type="protein sequence ID" value="TQN48736.1"/>
    <property type="molecule type" value="Genomic_DNA"/>
</dbReference>
<accession>A0A543PXE3</accession>
<dbReference type="OrthoDB" id="4310518at2"/>
<protein>
    <submittedName>
        <fullName evidence="2">Very-short-patch-repair endonuclease</fullName>
    </submittedName>
</protein>
<organism evidence="2 3">
    <name type="scientific">Humibacillus xanthopallidus</name>
    <dbReference type="NCBI Taxonomy" id="412689"/>
    <lineage>
        <taxon>Bacteria</taxon>
        <taxon>Bacillati</taxon>
        <taxon>Actinomycetota</taxon>
        <taxon>Actinomycetes</taxon>
        <taxon>Micrococcales</taxon>
        <taxon>Intrasporangiaceae</taxon>
        <taxon>Humibacillus</taxon>
    </lineage>
</organism>
<dbReference type="RefSeq" id="WP_141821626.1">
    <property type="nucleotide sequence ID" value="NZ_BAAAQC010000022.1"/>
</dbReference>
<sequence length="298" mass="33121">MDVSTLLAQRGGMCTWRDLRRSVPRHRIGLALASGAIVRVARGRYALPSLTSARSLVMGASATASHTTAALHWGWQVKHEPDLPHITLPRGRKLRAAARTGVQRHWRDLEPAEVCDGWVTSRERTVIDCCLDLPFDEALAVADSAWRDGLSPITVMTAAARLPRRLRLRVARVLERADRKAANPFESVLRALCLQVEGLGVVTQHVIADRTFYAKVDLADVGLRIVIEAEGFENHGTRMALKRDCRRYTGLGARGWVVIRFTWDEVMFEPDYIVTALRQVVAVRTRTSTNAPPTGHPA</sequence>
<dbReference type="Proteomes" id="UP000320085">
    <property type="component" value="Unassembled WGS sequence"/>
</dbReference>
<dbReference type="Pfam" id="PF04480">
    <property type="entry name" value="DUF559"/>
    <property type="match status" value="1"/>
</dbReference>
<dbReference type="GO" id="GO:0004519">
    <property type="term" value="F:endonuclease activity"/>
    <property type="evidence" value="ECO:0007669"/>
    <property type="project" value="UniProtKB-KW"/>
</dbReference>
<name>A0A543PXE3_9MICO</name>